<sequence>MSMAESSYQAVVFAVSFHAENSNMPTLVFERPVTIHEIKPVESIPVKLARLNELLYSCGRSATFCDDFSEVTNILNWSMFSAKTVDKGKQNTESILAYNPIVMSKPTDYSTAYTTLLRAKEVANALGQTHIPVVFYMGLLSKAFEIVWSQNDTFNGVFLWKIGCICLFNFCWNWVSVRRSWFLKAPV</sequence>
<dbReference type="AlphaFoldDB" id="A0A9D4IS22"/>
<organism evidence="1 2">
    <name type="scientific">Dreissena polymorpha</name>
    <name type="common">Zebra mussel</name>
    <name type="synonym">Mytilus polymorpha</name>
    <dbReference type="NCBI Taxonomy" id="45954"/>
    <lineage>
        <taxon>Eukaryota</taxon>
        <taxon>Metazoa</taxon>
        <taxon>Spiralia</taxon>
        <taxon>Lophotrochozoa</taxon>
        <taxon>Mollusca</taxon>
        <taxon>Bivalvia</taxon>
        <taxon>Autobranchia</taxon>
        <taxon>Heteroconchia</taxon>
        <taxon>Euheterodonta</taxon>
        <taxon>Imparidentia</taxon>
        <taxon>Neoheterodontei</taxon>
        <taxon>Myida</taxon>
        <taxon>Dreissenoidea</taxon>
        <taxon>Dreissenidae</taxon>
        <taxon>Dreissena</taxon>
    </lineage>
</organism>
<name>A0A9D4IS22_DREPO</name>
<reference evidence="1" key="2">
    <citation type="submission" date="2020-11" db="EMBL/GenBank/DDBJ databases">
        <authorList>
            <person name="McCartney M.A."/>
            <person name="Auch B."/>
            <person name="Kono T."/>
            <person name="Mallez S."/>
            <person name="Becker A."/>
            <person name="Gohl D.M."/>
            <person name="Silverstein K.A.T."/>
            <person name="Koren S."/>
            <person name="Bechman K.B."/>
            <person name="Herman A."/>
            <person name="Abrahante J.E."/>
            <person name="Garbe J."/>
        </authorList>
    </citation>
    <scope>NUCLEOTIDE SEQUENCE</scope>
    <source>
        <strain evidence="1">Duluth1</strain>
        <tissue evidence="1">Whole animal</tissue>
    </source>
</reference>
<reference evidence="1" key="1">
    <citation type="journal article" date="2019" name="bioRxiv">
        <title>The Genome of the Zebra Mussel, Dreissena polymorpha: A Resource for Invasive Species Research.</title>
        <authorList>
            <person name="McCartney M.A."/>
            <person name="Auch B."/>
            <person name="Kono T."/>
            <person name="Mallez S."/>
            <person name="Zhang Y."/>
            <person name="Obille A."/>
            <person name="Becker A."/>
            <person name="Abrahante J.E."/>
            <person name="Garbe J."/>
            <person name="Badalamenti J.P."/>
            <person name="Herman A."/>
            <person name="Mangelson H."/>
            <person name="Liachko I."/>
            <person name="Sullivan S."/>
            <person name="Sone E.D."/>
            <person name="Koren S."/>
            <person name="Silverstein K.A.T."/>
            <person name="Beckman K.B."/>
            <person name="Gohl D.M."/>
        </authorList>
    </citation>
    <scope>NUCLEOTIDE SEQUENCE</scope>
    <source>
        <strain evidence="1">Duluth1</strain>
        <tissue evidence="1">Whole animal</tissue>
    </source>
</reference>
<gene>
    <name evidence="1" type="ORF">DPMN_164120</name>
</gene>
<comment type="caution">
    <text evidence="1">The sequence shown here is derived from an EMBL/GenBank/DDBJ whole genome shotgun (WGS) entry which is preliminary data.</text>
</comment>
<evidence type="ECO:0000313" key="2">
    <source>
        <dbReference type="Proteomes" id="UP000828390"/>
    </source>
</evidence>
<proteinExistence type="predicted"/>
<accession>A0A9D4IS22</accession>
<evidence type="ECO:0000313" key="1">
    <source>
        <dbReference type="EMBL" id="KAH3786021.1"/>
    </source>
</evidence>
<dbReference type="Proteomes" id="UP000828390">
    <property type="component" value="Unassembled WGS sequence"/>
</dbReference>
<keyword evidence="2" id="KW-1185">Reference proteome</keyword>
<protein>
    <submittedName>
        <fullName evidence="1">Uncharacterized protein</fullName>
    </submittedName>
</protein>
<dbReference type="EMBL" id="JAIWYP010000008">
    <property type="protein sequence ID" value="KAH3786021.1"/>
    <property type="molecule type" value="Genomic_DNA"/>
</dbReference>